<sequence>MVDILAVILKVIGRSQRLIRERRFREYLRVTFLGKDAATKGLIDELNKLLGSEQRYVLGVTYATAQRTEETVNATHEIANKVLNVIEDEKDRKTQAEDESRLRNILCATSAPAAVEDVFSDPPTHVSRQNHE</sequence>
<proteinExistence type="predicted"/>
<organism evidence="1 2">
    <name type="scientific">Cercophora newfieldiana</name>
    <dbReference type="NCBI Taxonomy" id="92897"/>
    <lineage>
        <taxon>Eukaryota</taxon>
        <taxon>Fungi</taxon>
        <taxon>Dikarya</taxon>
        <taxon>Ascomycota</taxon>
        <taxon>Pezizomycotina</taxon>
        <taxon>Sordariomycetes</taxon>
        <taxon>Sordariomycetidae</taxon>
        <taxon>Sordariales</taxon>
        <taxon>Lasiosphaeriaceae</taxon>
        <taxon>Cercophora</taxon>
    </lineage>
</organism>
<keyword evidence="2" id="KW-1185">Reference proteome</keyword>
<dbReference type="AlphaFoldDB" id="A0AA40CPB4"/>
<protein>
    <submittedName>
        <fullName evidence="1">Uncharacterized protein</fullName>
    </submittedName>
</protein>
<evidence type="ECO:0000313" key="2">
    <source>
        <dbReference type="Proteomes" id="UP001174936"/>
    </source>
</evidence>
<dbReference type="EMBL" id="JAULSV010000004">
    <property type="protein sequence ID" value="KAK0645787.1"/>
    <property type="molecule type" value="Genomic_DNA"/>
</dbReference>
<name>A0AA40CPB4_9PEZI</name>
<dbReference type="Proteomes" id="UP001174936">
    <property type="component" value="Unassembled WGS sequence"/>
</dbReference>
<reference evidence="1" key="1">
    <citation type="submission" date="2023-06" db="EMBL/GenBank/DDBJ databases">
        <title>Genome-scale phylogeny and comparative genomics of the fungal order Sordariales.</title>
        <authorList>
            <consortium name="Lawrence Berkeley National Laboratory"/>
            <person name="Hensen N."/>
            <person name="Bonometti L."/>
            <person name="Westerberg I."/>
            <person name="Brannstrom I.O."/>
            <person name="Guillou S."/>
            <person name="Cros-Aarteil S."/>
            <person name="Calhoun S."/>
            <person name="Haridas S."/>
            <person name="Kuo A."/>
            <person name="Mondo S."/>
            <person name="Pangilinan J."/>
            <person name="Riley R."/>
            <person name="Labutti K."/>
            <person name="Andreopoulos B."/>
            <person name="Lipzen A."/>
            <person name="Chen C."/>
            <person name="Yanf M."/>
            <person name="Daum C."/>
            <person name="Ng V."/>
            <person name="Clum A."/>
            <person name="Steindorff A."/>
            <person name="Ohm R."/>
            <person name="Martin F."/>
            <person name="Silar P."/>
            <person name="Natvig D."/>
            <person name="Lalanne C."/>
            <person name="Gautier V."/>
            <person name="Ament-Velasquez S.L."/>
            <person name="Kruys A."/>
            <person name="Hutchinson M.I."/>
            <person name="Powell A.J."/>
            <person name="Barry K."/>
            <person name="Miller A.N."/>
            <person name="Grigoriev I.V."/>
            <person name="Debuchy R."/>
            <person name="Gladieux P."/>
            <person name="Thoren M.H."/>
            <person name="Johannesson H."/>
        </authorList>
    </citation>
    <scope>NUCLEOTIDE SEQUENCE</scope>
    <source>
        <strain evidence="1">SMH2532-1</strain>
    </source>
</reference>
<gene>
    <name evidence="1" type="ORF">B0T16DRAFT_457779</name>
</gene>
<evidence type="ECO:0000313" key="1">
    <source>
        <dbReference type="EMBL" id="KAK0645787.1"/>
    </source>
</evidence>
<accession>A0AA40CPB4</accession>
<comment type="caution">
    <text evidence="1">The sequence shown here is derived from an EMBL/GenBank/DDBJ whole genome shotgun (WGS) entry which is preliminary data.</text>
</comment>